<proteinExistence type="predicted"/>
<evidence type="ECO:0000313" key="1">
    <source>
        <dbReference type="EMBL" id="KIM33731.1"/>
    </source>
</evidence>
<dbReference type="PANTHER" id="PTHR11685">
    <property type="entry name" value="RBR FAMILY RING FINGER AND IBR DOMAIN-CONTAINING"/>
    <property type="match status" value="1"/>
</dbReference>
<reference evidence="1 2" key="1">
    <citation type="submission" date="2014-04" db="EMBL/GenBank/DDBJ databases">
        <authorList>
            <consortium name="DOE Joint Genome Institute"/>
            <person name="Kuo A."/>
            <person name="Zuccaro A."/>
            <person name="Kohler A."/>
            <person name="Nagy L.G."/>
            <person name="Floudas D."/>
            <person name="Copeland A."/>
            <person name="Barry K.W."/>
            <person name="Cichocki N."/>
            <person name="Veneault-Fourrey C."/>
            <person name="LaButti K."/>
            <person name="Lindquist E.A."/>
            <person name="Lipzen A."/>
            <person name="Lundell T."/>
            <person name="Morin E."/>
            <person name="Murat C."/>
            <person name="Sun H."/>
            <person name="Tunlid A."/>
            <person name="Henrissat B."/>
            <person name="Grigoriev I.V."/>
            <person name="Hibbett D.S."/>
            <person name="Martin F."/>
            <person name="Nordberg H.P."/>
            <person name="Cantor M.N."/>
            <person name="Hua S.X."/>
        </authorList>
    </citation>
    <scope>NUCLEOTIDE SEQUENCE [LARGE SCALE GENOMIC DNA]</scope>
    <source>
        <strain evidence="1 2">MAFF 305830</strain>
    </source>
</reference>
<organism evidence="1 2">
    <name type="scientific">Serendipita vermifera MAFF 305830</name>
    <dbReference type="NCBI Taxonomy" id="933852"/>
    <lineage>
        <taxon>Eukaryota</taxon>
        <taxon>Fungi</taxon>
        <taxon>Dikarya</taxon>
        <taxon>Basidiomycota</taxon>
        <taxon>Agaricomycotina</taxon>
        <taxon>Agaricomycetes</taxon>
        <taxon>Sebacinales</taxon>
        <taxon>Serendipitaceae</taxon>
        <taxon>Serendipita</taxon>
    </lineage>
</organism>
<keyword evidence="2" id="KW-1185">Reference proteome</keyword>
<evidence type="ECO:0008006" key="3">
    <source>
        <dbReference type="Google" id="ProtNLM"/>
    </source>
</evidence>
<name>A0A0C3BQM0_SERVB</name>
<dbReference type="Gene3D" id="3.30.40.10">
    <property type="entry name" value="Zinc/RING finger domain, C3HC4 (zinc finger)"/>
    <property type="match status" value="1"/>
</dbReference>
<dbReference type="AlphaFoldDB" id="A0A0C3BQM0"/>
<evidence type="ECO:0000313" key="2">
    <source>
        <dbReference type="Proteomes" id="UP000054097"/>
    </source>
</evidence>
<dbReference type="GO" id="GO:0004842">
    <property type="term" value="F:ubiquitin-protein transferase activity"/>
    <property type="evidence" value="ECO:0007669"/>
    <property type="project" value="InterPro"/>
</dbReference>
<dbReference type="EMBL" id="KN824277">
    <property type="protein sequence ID" value="KIM33731.1"/>
    <property type="molecule type" value="Genomic_DNA"/>
</dbReference>
<dbReference type="HOGENOM" id="CLU_797309_0_0_1"/>
<accession>A0A0C3BQM0</accession>
<reference evidence="2" key="2">
    <citation type="submission" date="2015-01" db="EMBL/GenBank/DDBJ databases">
        <title>Evolutionary Origins and Diversification of the Mycorrhizal Mutualists.</title>
        <authorList>
            <consortium name="DOE Joint Genome Institute"/>
            <consortium name="Mycorrhizal Genomics Consortium"/>
            <person name="Kohler A."/>
            <person name="Kuo A."/>
            <person name="Nagy L.G."/>
            <person name="Floudas D."/>
            <person name="Copeland A."/>
            <person name="Barry K.W."/>
            <person name="Cichocki N."/>
            <person name="Veneault-Fourrey C."/>
            <person name="LaButti K."/>
            <person name="Lindquist E.A."/>
            <person name="Lipzen A."/>
            <person name="Lundell T."/>
            <person name="Morin E."/>
            <person name="Murat C."/>
            <person name="Riley R."/>
            <person name="Ohm R."/>
            <person name="Sun H."/>
            <person name="Tunlid A."/>
            <person name="Henrissat B."/>
            <person name="Grigoriev I.V."/>
            <person name="Hibbett D.S."/>
            <person name="Martin F."/>
        </authorList>
    </citation>
    <scope>NUCLEOTIDE SEQUENCE [LARGE SCALE GENOMIC DNA]</scope>
    <source>
        <strain evidence="2">MAFF 305830</strain>
    </source>
</reference>
<dbReference type="OrthoDB" id="9977870at2759"/>
<protein>
    <recommendedName>
        <fullName evidence="3">RING-type domain-containing protein</fullName>
    </recommendedName>
</protein>
<dbReference type="InterPro" id="IPR031127">
    <property type="entry name" value="E3_UB_ligase_RBR"/>
</dbReference>
<dbReference type="Proteomes" id="UP000054097">
    <property type="component" value="Unassembled WGS sequence"/>
</dbReference>
<gene>
    <name evidence="1" type="ORF">M408DRAFT_325340</name>
</gene>
<dbReference type="InterPro" id="IPR013083">
    <property type="entry name" value="Znf_RING/FYVE/PHD"/>
</dbReference>
<dbReference type="GO" id="GO:0016567">
    <property type="term" value="P:protein ubiquitination"/>
    <property type="evidence" value="ECO:0007669"/>
    <property type="project" value="InterPro"/>
</dbReference>
<sequence length="348" mass="38183">MVRRRQTFTSINPALFLTQALRTLEDARKLENNGNQTDTTSAFQLYLTLVQTYQTVFGVPGASGQDRIRPLNDKHLILQLAHVARDAAEGFNRTHEALPIHLAVNVRSGYYPSPSYPCDVGMAIAWLESKASFMFQDAADLLPTTAGEMQKGKGRVLKTLSAGPSTSQAPVLPTIPVTTPSPVPLGDCAVCASPFTTSESLSASDVVLPKRAPTSQCTHPASVCKSCLAETISAHLEANGAARAVPCPHADCPASLSRDDVREWATEGIFARWDMLSLRELMRIDASANPDAGLFVWCANVSCYSGQIEKNSGCRHMSCRCGYHFTWWYAPIHWRRFTPFIRARDPRL</sequence>